<dbReference type="InterPro" id="IPR057075">
    <property type="entry name" value="bHLH_IRO3"/>
</dbReference>
<feature type="non-terminal residue" evidence="7">
    <location>
        <position position="1"/>
    </location>
</feature>
<keyword evidence="4" id="KW-0804">Transcription</keyword>
<gene>
    <name evidence="7" type="ORF">SO802_017052</name>
</gene>
<dbReference type="PANTHER" id="PTHR47075:SF9">
    <property type="entry name" value="TRANSCRIPTION FACTOR BHLH47"/>
    <property type="match status" value="1"/>
</dbReference>
<dbReference type="PANTHER" id="PTHR47075">
    <property type="entry name" value="TRANSCRIPTION FACTOR BHLH47"/>
    <property type="match status" value="1"/>
</dbReference>
<name>A0AAW2D200_9ROSI</name>
<keyword evidence="3" id="KW-0238">DNA-binding</keyword>
<evidence type="ECO:0000256" key="3">
    <source>
        <dbReference type="ARBA" id="ARBA00023125"/>
    </source>
</evidence>
<dbReference type="SUPFAM" id="SSF47459">
    <property type="entry name" value="HLH, helix-loop-helix DNA-binding domain"/>
    <property type="match status" value="1"/>
</dbReference>
<reference evidence="7 8" key="1">
    <citation type="submission" date="2024-01" db="EMBL/GenBank/DDBJ databases">
        <title>A telomere-to-telomere, gap-free genome of sweet tea (Lithocarpus litseifolius).</title>
        <authorList>
            <person name="Zhou J."/>
        </authorList>
    </citation>
    <scope>NUCLEOTIDE SEQUENCE [LARGE SCALE GENOMIC DNA]</scope>
    <source>
        <strain evidence="7">Zhou-2022a</strain>
        <tissue evidence="7">Leaf</tissue>
    </source>
</reference>
<evidence type="ECO:0000256" key="5">
    <source>
        <dbReference type="ARBA" id="ARBA00023242"/>
    </source>
</evidence>
<dbReference type="EMBL" id="JAZDWU010000005">
    <property type="protein sequence ID" value="KAL0003271.1"/>
    <property type="molecule type" value="Genomic_DNA"/>
</dbReference>
<dbReference type="GO" id="GO:0003677">
    <property type="term" value="F:DNA binding"/>
    <property type="evidence" value="ECO:0007669"/>
    <property type="project" value="UniProtKB-KW"/>
</dbReference>
<evidence type="ECO:0000256" key="2">
    <source>
        <dbReference type="ARBA" id="ARBA00023015"/>
    </source>
</evidence>
<keyword evidence="5" id="KW-0539">Nucleus</keyword>
<feature type="domain" description="BHLH" evidence="6">
    <location>
        <begin position="12"/>
        <end position="62"/>
    </location>
</feature>
<dbReference type="InterPro" id="IPR036638">
    <property type="entry name" value="HLH_DNA-bd_sf"/>
</dbReference>
<dbReference type="Proteomes" id="UP001459277">
    <property type="component" value="Unassembled WGS sequence"/>
</dbReference>
<dbReference type="Pfam" id="PF23177">
    <property type="entry name" value="bHLH_IRO3"/>
    <property type="match status" value="1"/>
</dbReference>
<evidence type="ECO:0000256" key="1">
    <source>
        <dbReference type="ARBA" id="ARBA00004123"/>
    </source>
</evidence>
<dbReference type="AlphaFoldDB" id="A0AAW2D200"/>
<dbReference type="GO" id="GO:0005634">
    <property type="term" value="C:nucleus"/>
    <property type="evidence" value="ECO:0007669"/>
    <property type="project" value="UniProtKB-SubCell"/>
</dbReference>
<dbReference type="GO" id="GO:0046983">
    <property type="term" value="F:protein dimerization activity"/>
    <property type="evidence" value="ECO:0007669"/>
    <property type="project" value="InterPro"/>
</dbReference>
<keyword evidence="2" id="KW-0805">Transcription regulation</keyword>
<keyword evidence="8" id="KW-1185">Reference proteome</keyword>
<comment type="subcellular location">
    <subcellularLocation>
        <location evidence="1">Nucleus</location>
    </subcellularLocation>
</comment>
<dbReference type="InterPro" id="IPR011598">
    <property type="entry name" value="bHLH_dom"/>
</dbReference>
<sequence>DCPGKKNKGKVPKRIQKAEREKLRREHLNDLFLDVASALELTQQNSGRASVLCEATRPLRDLLSQIECLKKEHASLLSEFNYVRPLIISDQSLGLSREGHVTNKGGDLSRKLSANESGNGIGWEVSERSFQFIAFISSGVYCTEKP</sequence>
<accession>A0AAW2D200</accession>
<comment type="caution">
    <text evidence="7">The sequence shown here is derived from an EMBL/GenBank/DDBJ whole genome shotgun (WGS) entry which is preliminary data.</text>
</comment>
<evidence type="ECO:0000256" key="4">
    <source>
        <dbReference type="ARBA" id="ARBA00023163"/>
    </source>
</evidence>
<evidence type="ECO:0000259" key="6">
    <source>
        <dbReference type="PROSITE" id="PS50888"/>
    </source>
</evidence>
<protein>
    <recommendedName>
        <fullName evidence="6">BHLH domain-containing protein</fullName>
    </recommendedName>
</protein>
<dbReference type="PROSITE" id="PS50888">
    <property type="entry name" value="BHLH"/>
    <property type="match status" value="1"/>
</dbReference>
<proteinExistence type="predicted"/>
<evidence type="ECO:0000313" key="7">
    <source>
        <dbReference type="EMBL" id="KAL0003271.1"/>
    </source>
</evidence>
<evidence type="ECO:0000313" key="8">
    <source>
        <dbReference type="Proteomes" id="UP001459277"/>
    </source>
</evidence>
<organism evidence="7 8">
    <name type="scientific">Lithocarpus litseifolius</name>
    <dbReference type="NCBI Taxonomy" id="425828"/>
    <lineage>
        <taxon>Eukaryota</taxon>
        <taxon>Viridiplantae</taxon>
        <taxon>Streptophyta</taxon>
        <taxon>Embryophyta</taxon>
        <taxon>Tracheophyta</taxon>
        <taxon>Spermatophyta</taxon>
        <taxon>Magnoliopsida</taxon>
        <taxon>eudicotyledons</taxon>
        <taxon>Gunneridae</taxon>
        <taxon>Pentapetalae</taxon>
        <taxon>rosids</taxon>
        <taxon>fabids</taxon>
        <taxon>Fagales</taxon>
        <taxon>Fagaceae</taxon>
        <taxon>Lithocarpus</taxon>
    </lineage>
</organism>
<dbReference type="Gene3D" id="4.10.280.10">
    <property type="entry name" value="Helix-loop-helix DNA-binding domain"/>
    <property type="match status" value="1"/>
</dbReference>